<dbReference type="AlphaFoldDB" id="A0A850NU98"/>
<dbReference type="Pfam" id="PF07362">
    <property type="entry name" value="CcdA"/>
    <property type="match status" value="1"/>
</dbReference>
<organism evidence="2 3">
    <name type="scientific">Endobacter medicaginis</name>
    <dbReference type="NCBI Taxonomy" id="1181271"/>
    <lineage>
        <taxon>Bacteria</taxon>
        <taxon>Pseudomonadati</taxon>
        <taxon>Pseudomonadota</taxon>
        <taxon>Alphaproteobacteria</taxon>
        <taxon>Acetobacterales</taxon>
        <taxon>Acetobacteraceae</taxon>
        <taxon>Endobacter</taxon>
    </lineage>
</organism>
<dbReference type="Proteomes" id="UP000565205">
    <property type="component" value="Unassembled WGS sequence"/>
</dbReference>
<dbReference type="InterPro" id="IPR009956">
    <property type="entry name" value="Post-segregation_anti-tox_CcdA"/>
</dbReference>
<name>A0A850NU98_9PROT</name>
<keyword evidence="1" id="KW-1277">Toxin-antitoxin system</keyword>
<evidence type="ECO:0000256" key="1">
    <source>
        <dbReference type="ARBA" id="ARBA00022649"/>
    </source>
</evidence>
<sequence>MGHSRTASKRPTNITLDEDLVRQARLLTSNLSNTVENFFGSS</sequence>
<dbReference type="RefSeq" id="WP_176624976.1">
    <property type="nucleotide sequence ID" value="NZ_JABXXQ010000261.1"/>
</dbReference>
<evidence type="ECO:0000313" key="3">
    <source>
        <dbReference type="Proteomes" id="UP000565205"/>
    </source>
</evidence>
<protein>
    <submittedName>
        <fullName evidence="2">Type II toxin-antitoxin system CcdA family antitoxin</fullName>
    </submittedName>
</protein>
<evidence type="ECO:0000313" key="2">
    <source>
        <dbReference type="EMBL" id="NVN30995.1"/>
    </source>
</evidence>
<proteinExistence type="predicted"/>
<reference evidence="2 3" key="1">
    <citation type="submission" date="2020-06" db="EMBL/GenBank/DDBJ databases">
        <title>Description of novel acetic acid bacteria.</title>
        <authorList>
            <person name="Sombolestani A."/>
        </authorList>
    </citation>
    <scope>NUCLEOTIDE SEQUENCE [LARGE SCALE GENOMIC DNA]</scope>
    <source>
        <strain evidence="2 3">LMG 26838</strain>
    </source>
</reference>
<accession>A0A850NU98</accession>
<gene>
    <name evidence="2" type="ORF">HUK83_11700</name>
</gene>
<dbReference type="EMBL" id="JABXXQ010000261">
    <property type="protein sequence ID" value="NVN30995.1"/>
    <property type="molecule type" value="Genomic_DNA"/>
</dbReference>
<comment type="caution">
    <text evidence="2">The sequence shown here is derived from an EMBL/GenBank/DDBJ whole genome shotgun (WGS) entry which is preliminary data.</text>
</comment>